<dbReference type="GO" id="GO:0051301">
    <property type="term" value="P:cell division"/>
    <property type="evidence" value="ECO:0007669"/>
    <property type="project" value="InterPro"/>
</dbReference>
<dbReference type="AlphaFoldDB" id="A0A9D1DEY7"/>
<feature type="transmembrane region" description="Helical" evidence="6">
    <location>
        <begin position="494"/>
        <end position="512"/>
    </location>
</feature>
<dbReference type="InterPro" id="IPR001182">
    <property type="entry name" value="FtsW/RodA"/>
</dbReference>
<dbReference type="EMBL" id="DVGZ01000019">
    <property type="protein sequence ID" value="HIR46379.1"/>
    <property type="molecule type" value="Genomic_DNA"/>
</dbReference>
<dbReference type="PROSITE" id="PS50006">
    <property type="entry name" value="FHA_DOMAIN"/>
    <property type="match status" value="1"/>
</dbReference>
<feature type="transmembrane region" description="Helical" evidence="6">
    <location>
        <begin position="560"/>
        <end position="580"/>
    </location>
</feature>
<name>A0A9D1DEY7_9FIRM</name>
<sequence>MSAAVQQTGGESAVPDFQSFSISILYVLRILIPLLSIYVLARAFHSIKAGRRREEPVIVLQNTVTKETVPVLYWENSIGRSRSCDIVLADATASRDHAVLMRRESGWLVTDTGSKAGTRVNGRMANKPASVAPGDVITMGSTSLMLKRTSEAKLPQQKRRVRHAASPFGLLLTVSVIHFFLLLQACFGGGDFSLLPVLPFVAVQVMQWSLYAYSIKKLDHVSFELETIACLLAGTGIMLLSGMRGKLAEGQEAPGMWAVVDPTMSTVYMQLLTMLMGIVFFCVLIWFMGDLDRVTKFRPWIAGAAILLFVINLVFATAVHGAGNWISIGPVSVQPSEFIKVAFVFVGAATLDRLQTKQNLTAFIAFTGVCLVSLFLMKDFGTACIFFVTFLFISFMRSGSIRTIVLAVAAAVFGAFLILKFRPYVLSRFQGWRHVWEYVNESQGYQQVRVLSYGASGGLFGMGIGNGKLGGGRSGAPIFAADSDLVFGMLWEELGLLMAVVVVCAIALLVFCARSDATRSRSTFYSIAACSAAGLLLFQACLNVFGVVDVLPLTGVTLPFISAGGSSMVSVWGMLAFIKAGDERTYAARRPKRKRR</sequence>
<dbReference type="GO" id="GO:0015648">
    <property type="term" value="F:lipid-linked peptidoglycan transporter activity"/>
    <property type="evidence" value="ECO:0007669"/>
    <property type="project" value="TreeGrafter"/>
</dbReference>
<dbReference type="Pfam" id="PF01098">
    <property type="entry name" value="FTSW_RODA_SPOVE"/>
    <property type="match status" value="1"/>
</dbReference>
<feature type="transmembrane region" description="Helical" evidence="6">
    <location>
        <begin position="267"/>
        <end position="288"/>
    </location>
</feature>
<proteinExistence type="predicted"/>
<evidence type="ECO:0000256" key="1">
    <source>
        <dbReference type="ARBA" id="ARBA00004141"/>
    </source>
</evidence>
<keyword evidence="3" id="KW-0133">Cell shape</keyword>
<evidence type="ECO:0000256" key="4">
    <source>
        <dbReference type="ARBA" id="ARBA00022989"/>
    </source>
</evidence>
<feature type="transmembrane region" description="Helical" evidence="6">
    <location>
        <begin position="225"/>
        <end position="247"/>
    </location>
</feature>
<comment type="subcellular location">
    <subcellularLocation>
        <location evidence="1">Membrane</location>
        <topology evidence="1">Multi-pass membrane protein</topology>
    </subcellularLocation>
</comment>
<dbReference type="GO" id="GO:0032153">
    <property type="term" value="C:cell division site"/>
    <property type="evidence" value="ECO:0007669"/>
    <property type="project" value="TreeGrafter"/>
</dbReference>
<gene>
    <name evidence="8" type="ORF">IAB89_01780</name>
</gene>
<feature type="transmembrane region" description="Helical" evidence="6">
    <location>
        <begin position="300"/>
        <end position="322"/>
    </location>
</feature>
<evidence type="ECO:0000313" key="8">
    <source>
        <dbReference type="EMBL" id="HIR46379.1"/>
    </source>
</evidence>
<evidence type="ECO:0000256" key="6">
    <source>
        <dbReference type="SAM" id="Phobius"/>
    </source>
</evidence>
<dbReference type="GO" id="GO:0005886">
    <property type="term" value="C:plasma membrane"/>
    <property type="evidence" value="ECO:0007669"/>
    <property type="project" value="TreeGrafter"/>
</dbReference>
<evidence type="ECO:0000259" key="7">
    <source>
        <dbReference type="PROSITE" id="PS50006"/>
    </source>
</evidence>
<keyword evidence="2 6" id="KW-0812">Transmembrane</keyword>
<evidence type="ECO:0000256" key="3">
    <source>
        <dbReference type="ARBA" id="ARBA00022960"/>
    </source>
</evidence>
<protein>
    <submittedName>
        <fullName evidence="8">FtsW/RodA/SpoVE family cell cycle protein</fullName>
    </submittedName>
</protein>
<dbReference type="GO" id="GO:0008360">
    <property type="term" value="P:regulation of cell shape"/>
    <property type="evidence" value="ECO:0007669"/>
    <property type="project" value="UniProtKB-KW"/>
</dbReference>
<dbReference type="CDD" id="cd00060">
    <property type="entry name" value="FHA"/>
    <property type="match status" value="1"/>
</dbReference>
<reference evidence="8" key="2">
    <citation type="journal article" date="2021" name="PeerJ">
        <title>Extensive microbial diversity within the chicken gut microbiome revealed by metagenomics and culture.</title>
        <authorList>
            <person name="Gilroy R."/>
            <person name="Ravi A."/>
            <person name="Getino M."/>
            <person name="Pursley I."/>
            <person name="Horton D.L."/>
            <person name="Alikhan N.F."/>
            <person name="Baker D."/>
            <person name="Gharbi K."/>
            <person name="Hall N."/>
            <person name="Watson M."/>
            <person name="Adriaenssens E.M."/>
            <person name="Foster-Nyarko E."/>
            <person name="Jarju S."/>
            <person name="Secka A."/>
            <person name="Antonio M."/>
            <person name="Oren A."/>
            <person name="Chaudhuri R.R."/>
            <person name="La Ragione R."/>
            <person name="Hildebrand F."/>
            <person name="Pallen M.J."/>
        </authorList>
    </citation>
    <scope>NUCLEOTIDE SEQUENCE</scope>
    <source>
        <strain evidence="8">ChiSxjej1B13-7958</strain>
    </source>
</reference>
<feature type="transmembrane region" description="Helical" evidence="6">
    <location>
        <begin position="20"/>
        <end position="41"/>
    </location>
</feature>
<feature type="transmembrane region" description="Helical" evidence="6">
    <location>
        <begin position="193"/>
        <end position="213"/>
    </location>
</feature>
<dbReference type="Proteomes" id="UP000824242">
    <property type="component" value="Unassembled WGS sequence"/>
</dbReference>
<feature type="domain" description="FHA" evidence="7">
    <location>
        <begin position="76"/>
        <end position="125"/>
    </location>
</feature>
<dbReference type="Pfam" id="PF00498">
    <property type="entry name" value="FHA"/>
    <property type="match status" value="1"/>
</dbReference>
<feature type="transmembrane region" description="Helical" evidence="6">
    <location>
        <begin position="400"/>
        <end position="419"/>
    </location>
</feature>
<dbReference type="SMART" id="SM00240">
    <property type="entry name" value="FHA"/>
    <property type="match status" value="1"/>
</dbReference>
<dbReference type="Gene3D" id="2.60.200.20">
    <property type="match status" value="1"/>
</dbReference>
<dbReference type="SUPFAM" id="SSF49879">
    <property type="entry name" value="SMAD/FHA domain"/>
    <property type="match status" value="1"/>
</dbReference>
<comment type="caution">
    <text evidence="8">The sequence shown here is derived from an EMBL/GenBank/DDBJ whole genome shotgun (WGS) entry which is preliminary data.</text>
</comment>
<dbReference type="InterPro" id="IPR008984">
    <property type="entry name" value="SMAD_FHA_dom_sf"/>
</dbReference>
<keyword evidence="4 6" id="KW-1133">Transmembrane helix</keyword>
<organism evidence="8 9">
    <name type="scientific">Candidatus Caccousia avicola</name>
    <dbReference type="NCBI Taxonomy" id="2840721"/>
    <lineage>
        <taxon>Bacteria</taxon>
        <taxon>Bacillati</taxon>
        <taxon>Bacillota</taxon>
        <taxon>Clostridia</taxon>
        <taxon>Eubacteriales</taxon>
        <taxon>Oscillospiraceae</taxon>
        <taxon>Oscillospiraceae incertae sedis</taxon>
        <taxon>Candidatus Caccousia</taxon>
    </lineage>
</organism>
<evidence type="ECO:0000256" key="2">
    <source>
        <dbReference type="ARBA" id="ARBA00022692"/>
    </source>
</evidence>
<evidence type="ECO:0000313" key="9">
    <source>
        <dbReference type="Proteomes" id="UP000824242"/>
    </source>
</evidence>
<reference evidence="8" key="1">
    <citation type="submission" date="2020-10" db="EMBL/GenBank/DDBJ databases">
        <authorList>
            <person name="Gilroy R."/>
        </authorList>
    </citation>
    <scope>NUCLEOTIDE SEQUENCE</scope>
    <source>
        <strain evidence="8">ChiSxjej1B13-7958</strain>
    </source>
</reference>
<accession>A0A9D1DEY7</accession>
<feature type="transmembrane region" description="Helical" evidence="6">
    <location>
        <begin position="168"/>
        <end position="187"/>
    </location>
</feature>
<dbReference type="InterPro" id="IPR000253">
    <property type="entry name" value="FHA_dom"/>
</dbReference>
<keyword evidence="5 6" id="KW-0472">Membrane</keyword>
<feature type="transmembrane region" description="Helical" evidence="6">
    <location>
        <begin position="524"/>
        <end position="548"/>
    </location>
</feature>
<feature type="transmembrane region" description="Helical" evidence="6">
    <location>
        <begin position="360"/>
        <end position="393"/>
    </location>
</feature>
<dbReference type="PANTHER" id="PTHR30474">
    <property type="entry name" value="CELL CYCLE PROTEIN"/>
    <property type="match status" value="1"/>
</dbReference>
<evidence type="ECO:0000256" key="5">
    <source>
        <dbReference type="ARBA" id="ARBA00023136"/>
    </source>
</evidence>
<dbReference type="PANTHER" id="PTHR30474:SF3">
    <property type="entry name" value="PEPTIDOGLYCAN GLYCOSYLTRANSFERASE RODA"/>
    <property type="match status" value="1"/>
</dbReference>